<evidence type="ECO:0000313" key="1">
    <source>
        <dbReference type="EMBL" id="OCH86463.1"/>
    </source>
</evidence>
<organism evidence="1 2">
    <name type="scientific">Obba rivulosa</name>
    <dbReference type="NCBI Taxonomy" id="1052685"/>
    <lineage>
        <taxon>Eukaryota</taxon>
        <taxon>Fungi</taxon>
        <taxon>Dikarya</taxon>
        <taxon>Basidiomycota</taxon>
        <taxon>Agaricomycotina</taxon>
        <taxon>Agaricomycetes</taxon>
        <taxon>Polyporales</taxon>
        <taxon>Gelatoporiaceae</taxon>
        <taxon>Obba</taxon>
    </lineage>
</organism>
<protein>
    <submittedName>
        <fullName evidence="1">Uncharacterized protein</fullName>
    </submittedName>
</protein>
<sequence length="134" mass="14374">MPSPPNDCFWLRSRPETSIKLPKRPSTTTGARFLRKASPHSTLFTGPQLQMRLSSSLFLVAALATLQAFSAPVADGEVASVAHVMAPGVDLSKQIILPSFQDGTGAEVQVIADGSSLQKRQYFCFGSCASVWGF</sequence>
<dbReference type="Proteomes" id="UP000250043">
    <property type="component" value="Unassembled WGS sequence"/>
</dbReference>
<dbReference type="AlphaFoldDB" id="A0A8E2AKV5"/>
<accession>A0A8E2AKV5</accession>
<name>A0A8E2AKV5_9APHY</name>
<keyword evidence="2" id="KW-1185">Reference proteome</keyword>
<proteinExistence type="predicted"/>
<evidence type="ECO:0000313" key="2">
    <source>
        <dbReference type="Proteomes" id="UP000250043"/>
    </source>
</evidence>
<reference evidence="1 2" key="1">
    <citation type="submission" date="2016-07" db="EMBL/GenBank/DDBJ databases">
        <title>Draft genome of the white-rot fungus Obba rivulosa 3A-2.</title>
        <authorList>
            <consortium name="DOE Joint Genome Institute"/>
            <person name="Miettinen O."/>
            <person name="Riley R."/>
            <person name="Acob R."/>
            <person name="Barry K."/>
            <person name="Cullen D."/>
            <person name="De Vries R."/>
            <person name="Hainaut M."/>
            <person name="Hatakka A."/>
            <person name="Henrissat B."/>
            <person name="Hilden K."/>
            <person name="Kuo R."/>
            <person name="Labutti K."/>
            <person name="Lipzen A."/>
            <person name="Makela M.R."/>
            <person name="Sandor L."/>
            <person name="Spatafora J.W."/>
            <person name="Grigoriev I.V."/>
            <person name="Hibbett D.S."/>
        </authorList>
    </citation>
    <scope>NUCLEOTIDE SEQUENCE [LARGE SCALE GENOMIC DNA]</scope>
    <source>
        <strain evidence="1 2">3A-2</strain>
    </source>
</reference>
<gene>
    <name evidence="1" type="ORF">OBBRIDRAFT_225377</name>
</gene>
<dbReference type="EMBL" id="KV722527">
    <property type="protein sequence ID" value="OCH86463.1"/>
    <property type="molecule type" value="Genomic_DNA"/>
</dbReference>